<dbReference type="Proteomes" id="UP001157006">
    <property type="component" value="Chromosome 1L"/>
</dbReference>
<organism evidence="1 2">
    <name type="scientific">Vicia faba</name>
    <name type="common">Broad bean</name>
    <name type="synonym">Faba vulgaris</name>
    <dbReference type="NCBI Taxonomy" id="3906"/>
    <lineage>
        <taxon>Eukaryota</taxon>
        <taxon>Viridiplantae</taxon>
        <taxon>Streptophyta</taxon>
        <taxon>Embryophyta</taxon>
        <taxon>Tracheophyta</taxon>
        <taxon>Spermatophyta</taxon>
        <taxon>Magnoliopsida</taxon>
        <taxon>eudicotyledons</taxon>
        <taxon>Gunneridae</taxon>
        <taxon>Pentapetalae</taxon>
        <taxon>rosids</taxon>
        <taxon>fabids</taxon>
        <taxon>Fabales</taxon>
        <taxon>Fabaceae</taxon>
        <taxon>Papilionoideae</taxon>
        <taxon>50 kb inversion clade</taxon>
        <taxon>NPAAA clade</taxon>
        <taxon>Hologalegina</taxon>
        <taxon>IRL clade</taxon>
        <taxon>Fabeae</taxon>
        <taxon>Vicia</taxon>
    </lineage>
</organism>
<sequence>MANLPEAFLQEGGPSIPLPAHFMCKYVIWNIVQEVKCKNINGIKVARGAPIISHLLFADYSFLFARADQREADVILNALRAYQRGLGQLVNIGKSEVSFRSNVQPDCRMSICRQLGFQQVSSHFKYLGIPVVFGRSKKVVFSHVIKMIWKKLKGWKEKALSGAGREILIKFLAQAIPNYIIGCYKIPDGCCNQIEKMLANFWWGAKEG</sequence>
<accession>A0AAV0YX66</accession>
<name>A0AAV0YX66_VICFA</name>
<dbReference type="EMBL" id="OX451736">
    <property type="protein sequence ID" value="CAI8588632.1"/>
    <property type="molecule type" value="Genomic_DNA"/>
</dbReference>
<reference evidence="1 2" key="1">
    <citation type="submission" date="2023-01" db="EMBL/GenBank/DDBJ databases">
        <authorList>
            <person name="Kreplak J."/>
        </authorList>
    </citation>
    <scope>NUCLEOTIDE SEQUENCE [LARGE SCALE GENOMIC DNA]</scope>
</reference>
<dbReference type="AlphaFoldDB" id="A0AAV0YX66"/>
<dbReference type="PANTHER" id="PTHR33116">
    <property type="entry name" value="REVERSE TRANSCRIPTASE ZINC-BINDING DOMAIN-CONTAINING PROTEIN-RELATED-RELATED"/>
    <property type="match status" value="1"/>
</dbReference>
<dbReference type="PANTHER" id="PTHR33116:SF86">
    <property type="entry name" value="REVERSE TRANSCRIPTASE DOMAIN-CONTAINING PROTEIN"/>
    <property type="match status" value="1"/>
</dbReference>
<evidence type="ECO:0000313" key="2">
    <source>
        <dbReference type="Proteomes" id="UP001157006"/>
    </source>
</evidence>
<keyword evidence="2" id="KW-1185">Reference proteome</keyword>
<evidence type="ECO:0000313" key="1">
    <source>
        <dbReference type="EMBL" id="CAI8588632.1"/>
    </source>
</evidence>
<gene>
    <name evidence="1" type="ORF">VFH_I356640</name>
</gene>
<proteinExistence type="predicted"/>
<protein>
    <submittedName>
        <fullName evidence="1">Uncharacterized protein</fullName>
    </submittedName>
</protein>